<name>A0A0S4PZY4_9HELI</name>
<keyword evidence="4 8" id="KW-0378">Hydrolase</keyword>
<dbReference type="Pfam" id="PF02609">
    <property type="entry name" value="Exonuc_VII_S"/>
    <property type="match status" value="1"/>
</dbReference>
<evidence type="ECO:0000256" key="2">
    <source>
        <dbReference type="ARBA" id="ARBA00022490"/>
    </source>
</evidence>
<evidence type="ECO:0000256" key="7">
    <source>
        <dbReference type="SAM" id="MobiDB-lite"/>
    </source>
</evidence>
<dbReference type="InterPro" id="IPR003761">
    <property type="entry name" value="Exonuc_VII_S"/>
</dbReference>
<evidence type="ECO:0000313" key="8">
    <source>
        <dbReference type="EMBL" id="CUU40782.1"/>
    </source>
</evidence>
<dbReference type="OrthoDB" id="5327812at2"/>
<reference evidence="11" key="3">
    <citation type="submission" date="2015-11" db="EMBL/GenBank/DDBJ databases">
        <authorList>
            <person name="Anvar S.Y."/>
        </authorList>
    </citation>
    <scope>NUCLEOTIDE SEQUENCE [LARGE SCALE GENOMIC DNA]</scope>
</reference>
<gene>
    <name evidence="9" type="primary">xseB</name>
    <name evidence="8" type="ORF">BN2458_PEG1899</name>
    <name evidence="9" type="ORF">LS75_003280</name>
</gene>
<dbReference type="NCBIfam" id="TIGR01280">
    <property type="entry name" value="xseB"/>
    <property type="match status" value="1"/>
</dbReference>
<dbReference type="PATRIC" id="fig|76936.10.peg.1850"/>
<keyword evidence="2" id="KW-0963">Cytoplasm</keyword>
<dbReference type="KEGG" id="hty:BN2458_PEG1899"/>
<comment type="similarity">
    <text evidence="1">Belongs to the XseB family.</text>
</comment>
<dbReference type="STRING" id="76936.BN2458_PEG1899"/>
<keyword evidence="5" id="KW-0269">Exonuclease</keyword>
<evidence type="ECO:0000313" key="9">
    <source>
        <dbReference type="EMBL" id="TLD78791.1"/>
    </source>
</evidence>
<keyword evidence="10" id="KW-1185">Reference proteome</keyword>
<reference evidence="9 10" key="1">
    <citation type="journal article" date="2014" name="Genome Announc.">
        <title>Draft genome sequences of eight enterohepatic helicobacter species isolated from both laboratory and wild rodents.</title>
        <authorList>
            <person name="Sheh A."/>
            <person name="Shen Z."/>
            <person name="Fox J.G."/>
        </authorList>
    </citation>
    <scope>NUCLEOTIDE SEQUENCE [LARGE SCALE GENOMIC DNA]</scope>
    <source>
        <strain evidence="9 10">MIT 98-6810</strain>
    </source>
</reference>
<dbReference type="EMBL" id="JRPF02000003">
    <property type="protein sequence ID" value="TLD78791.1"/>
    <property type="molecule type" value="Genomic_DNA"/>
</dbReference>
<evidence type="ECO:0000313" key="11">
    <source>
        <dbReference type="Proteomes" id="UP000064525"/>
    </source>
</evidence>
<evidence type="ECO:0000256" key="5">
    <source>
        <dbReference type="ARBA" id="ARBA00022839"/>
    </source>
</evidence>
<proteinExistence type="inferred from homology"/>
<dbReference type="GO" id="GO:0008855">
    <property type="term" value="F:exodeoxyribonuclease VII activity"/>
    <property type="evidence" value="ECO:0007669"/>
    <property type="project" value="UniProtKB-UniRule"/>
</dbReference>
<dbReference type="GO" id="GO:0006308">
    <property type="term" value="P:DNA catabolic process"/>
    <property type="evidence" value="ECO:0007669"/>
    <property type="project" value="UniProtKB-UniRule"/>
</dbReference>
<evidence type="ECO:0000256" key="1">
    <source>
        <dbReference type="ARBA" id="ARBA00009998"/>
    </source>
</evidence>
<evidence type="ECO:0000256" key="6">
    <source>
        <dbReference type="NCBIfam" id="TIGR01280"/>
    </source>
</evidence>
<evidence type="ECO:0000313" key="10">
    <source>
        <dbReference type="Proteomes" id="UP000029925"/>
    </source>
</evidence>
<dbReference type="SUPFAM" id="SSF116842">
    <property type="entry name" value="XseB-like"/>
    <property type="match status" value="1"/>
</dbReference>
<dbReference type="InterPro" id="IPR037004">
    <property type="entry name" value="Exonuc_VII_ssu_sf"/>
</dbReference>
<reference evidence="8" key="2">
    <citation type="submission" date="2015-11" db="EMBL/GenBank/DDBJ databases">
        <authorList>
            <person name="Zhang Y."/>
            <person name="Guo Z."/>
        </authorList>
    </citation>
    <scope>NUCLEOTIDE SEQUENCE</scope>
    <source>
        <strain evidence="8">1</strain>
    </source>
</reference>
<evidence type="ECO:0000256" key="3">
    <source>
        <dbReference type="ARBA" id="ARBA00022722"/>
    </source>
</evidence>
<evidence type="ECO:0000256" key="4">
    <source>
        <dbReference type="ARBA" id="ARBA00022801"/>
    </source>
</evidence>
<dbReference type="Gene3D" id="1.10.287.1040">
    <property type="entry name" value="Exonuclease VII, small subunit"/>
    <property type="match status" value="1"/>
</dbReference>
<dbReference type="RefSeq" id="WP_081951483.1">
    <property type="nucleotide sequence ID" value="NZ_CAJTQN010000001.1"/>
</dbReference>
<accession>A0A0S4PZY4</accession>
<dbReference type="EC" id="3.1.11.6" evidence="6"/>
<dbReference type="Proteomes" id="UP000029925">
    <property type="component" value="Unassembled WGS sequence"/>
</dbReference>
<dbReference type="GeneID" id="78152022"/>
<dbReference type="GO" id="GO:0009318">
    <property type="term" value="C:exodeoxyribonuclease VII complex"/>
    <property type="evidence" value="ECO:0007669"/>
    <property type="project" value="UniProtKB-UniRule"/>
</dbReference>
<dbReference type="AlphaFoldDB" id="A0A0S4PZY4"/>
<protein>
    <recommendedName>
        <fullName evidence="6">Exodeoxyribonuclease VII small subunit</fullName>
        <ecNumber evidence="6">3.1.11.6</ecNumber>
    </recommendedName>
</protein>
<dbReference type="Proteomes" id="UP000064525">
    <property type="component" value="Chromosome I"/>
</dbReference>
<keyword evidence="3" id="KW-0540">Nuclease</keyword>
<sequence>MSSKKQSKAKPTLLSAEPNSQADLQYTDDISTDSESTQNKEPEDIEELLEKARLILTKLNSQEITLKESLALYEKGMQSLKSAQEVLEQAKLRYQEFKD</sequence>
<organism evidence="8 11">
    <name type="scientific">Helicobacter typhlonius</name>
    <dbReference type="NCBI Taxonomy" id="76936"/>
    <lineage>
        <taxon>Bacteria</taxon>
        <taxon>Pseudomonadati</taxon>
        <taxon>Campylobacterota</taxon>
        <taxon>Epsilonproteobacteria</taxon>
        <taxon>Campylobacterales</taxon>
        <taxon>Helicobacteraceae</taxon>
        <taxon>Helicobacter</taxon>
    </lineage>
</organism>
<feature type="region of interest" description="Disordered" evidence="7">
    <location>
        <begin position="1"/>
        <end position="44"/>
    </location>
</feature>
<dbReference type="EMBL" id="LN907858">
    <property type="protein sequence ID" value="CUU40782.1"/>
    <property type="molecule type" value="Genomic_DNA"/>
</dbReference>